<accession>A0A2N5UGB2</accession>
<dbReference type="Proteomes" id="UP000235392">
    <property type="component" value="Unassembled WGS sequence"/>
</dbReference>
<evidence type="ECO:0000256" key="1">
    <source>
        <dbReference type="SAM" id="MobiDB-lite"/>
    </source>
</evidence>
<protein>
    <submittedName>
        <fullName evidence="2">Uncharacterized protein</fullName>
    </submittedName>
</protein>
<gene>
    <name evidence="2" type="ORF">PCASD_13230</name>
</gene>
<comment type="caution">
    <text evidence="2">The sequence shown here is derived from an EMBL/GenBank/DDBJ whole genome shotgun (WGS) entry which is preliminary data.</text>
</comment>
<evidence type="ECO:0000313" key="3">
    <source>
        <dbReference type="Proteomes" id="UP000235392"/>
    </source>
</evidence>
<feature type="compositionally biased region" description="Acidic residues" evidence="1">
    <location>
        <begin position="369"/>
        <end position="379"/>
    </location>
</feature>
<dbReference type="AlphaFoldDB" id="A0A2N5UGB2"/>
<proteinExistence type="predicted"/>
<dbReference type="PANTHER" id="PTHR33096:SF1">
    <property type="entry name" value="CXC1-LIKE CYSTEINE CLUSTER ASSOCIATED WITH KDZ TRANSPOSASES DOMAIN-CONTAINING PROTEIN"/>
    <property type="match status" value="1"/>
</dbReference>
<feature type="region of interest" description="Disordered" evidence="1">
    <location>
        <begin position="355"/>
        <end position="379"/>
    </location>
</feature>
<evidence type="ECO:0000313" key="2">
    <source>
        <dbReference type="EMBL" id="PLW36785.1"/>
    </source>
</evidence>
<name>A0A2N5UGB2_9BASI</name>
<sequence>MVGDYLTENHWSDCGRRSLLKSVLYASWLRQKFLNALKKRDTAKHNLKKLFESENPHAEGNVKYSTQFLRAQWVKQAECESQRAEDNELRMKQLAEFFRNEEVLKKANCVDDWDWVLTLFETHEAKQQELAKSIGRNYTKLLSATADEEGKLALLWEAMSELFLQAVELQGERYPIMGSQTVGTKIQQQILKAIKRRKNPVEKAIKNFNTRRSEDPWAIDPLVRHGIQAVLLLDRVQEEVQLLTHNLDRAMSWAHELCMDLERALSQLDTWMASPDTLDLSNPRNRITMASIALPVPSKLQIWMCDIDWLWERTRNQHTKSEHPWFECMADLREQHHEDALRSIDNALELLDFNSNPPDEVEGVRENANIDDEHDSDSG</sequence>
<dbReference type="EMBL" id="PGCI01000154">
    <property type="protein sequence ID" value="PLW36785.1"/>
    <property type="molecule type" value="Genomic_DNA"/>
</dbReference>
<organism evidence="2 3">
    <name type="scientific">Puccinia coronata f. sp. avenae</name>
    <dbReference type="NCBI Taxonomy" id="200324"/>
    <lineage>
        <taxon>Eukaryota</taxon>
        <taxon>Fungi</taxon>
        <taxon>Dikarya</taxon>
        <taxon>Basidiomycota</taxon>
        <taxon>Pucciniomycotina</taxon>
        <taxon>Pucciniomycetes</taxon>
        <taxon>Pucciniales</taxon>
        <taxon>Pucciniaceae</taxon>
        <taxon>Puccinia</taxon>
    </lineage>
</organism>
<dbReference type="PANTHER" id="PTHR33096">
    <property type="entry name" value="CXC2 DOMAIN-CONTAINING PROTEIN"/>
    <property type="match status" value="1"/>
</dbReference>
<reference evidence="2 3" key="1">
    <citation type="submission" date="2017-11" db="EMBL/GenBank/DDBJ databases">
        <title>De novo assembly and phasing of dikaryotic genomes from two isolates of Puccinia coronata f. sp. avenae, the causal agent of oat crown rust.</title>
        <authorList>
            <person name="Miller M.E."/>
            <person name="Zhang Y."/>
            <person name="Omidvar V."/>
            <person name="Sperschneider J."/>
            <person name="Schwessinger B."/>
            <person name="Raley C."/>
            <person name="Palmer J.M."/>
            <person name="Garnica D."/>
            <person name="Upadhyaya N."/>
            <person name="Rathjen J."/>
            <person name="Taylor J.M."/>
            <person name="Park R.F."/>
            <person name="Dodds P.N."/>
            <person name="Hirsch C.D."/>
            <person name="Kianian S.F."/>
            <person name="Figueroa M."/>
        </authorList>
    </citation>
    <scope>NUCLEOTIDE SEQUENCE [LARGE SCALE GENOMIC DNA]</scope>
    <source>
        <strain evidence="2">12SD80</strain>
    </source>
</reference>